<dbReference type="Gene3D" id="2.60.40.2030">
    <property type="match status" value="1"/>
</dbReference>
<dbReference type="PANTHER" id="PTHR43856:SF1">
    <property type="entry name" value="MITOCHONDRIAL CARDIOLIPIN HYDROLASE"/>
    <property type="match status" value="1"/>
</dbReference>
<dbReference type="Pfam" id="PF03160">
    <property type="entry name" value="Calx-beta"/>
    <property type="match status" value="1"/>
</dbReference>
<dbReference type="PANTHER" id="PTHR43856">
    <property type="entry name" value="CARDIOLIPIN HYDROLASE"/>
    <property type="match status" value="1"/>
</dbReference>
<evidence type="ECO:0000256" key="11">
    <source>
        <dbReference type="SAM" id="SignalP"/>
    </source>
</evidence>
<evidence type="ECO:0000313" key="13">
    <source>
        <dbReference type="EMBL" id="ROR91858.1"/>
    </source>
</evidence>
<evidence type="ECO:0000256" key="8">
    <source>
        <dbReference type="ARBA" id="ARBA00022963"/>
    </source>
</evidence>
<keyword evidence="6" id="KW-0378">Hydrolase</keyword>
<dbReference type="GO" id="GO:0004630">
    <property type="term" value="F:phospholipase D activity"/>
    <property type="evidence" value="ECO:0007669"/>
    <property type="project" value="UniProtKB-EC"/>
</dbReference>
<dbReference type="AlphaFoldDB" id="A0A3N2CWS0"/>
<evidence type="ECO:0000256" key="5">
    <source>
        <dbReference type="ARBA" id="ARBA00022737"/>
    </source>
</evidence>
<evidence type="ECO:0000256" key="7">
    <source>
        <dbReference type="ARBA" id="ARBA00022837"/>
    </source>
</evidence>
<comment type="similarity">
    <text evidence="2">Belongs to the phospholipase D family.</text>
</comment>
<comment type="caution">
    <text evidence="13">The sequence shown here is derived from an EMBL/GenBank/DDBJ whole genome shotgun (WGS) entry which is preliminary data.</text>
</comment>
<dbReference type="GO" id="GO:0016042">
    <property type="term" value="P:lipid catabolic process"/>
    <property type="evidence" value="ECO:0007669"/>
    <property type="project" value="UniProtKB-KW"/>
</dbReference>
<evidence type="ECO:0000256" key="3">
    <source>
        <dbReference type="ARBA" id="ARBA00012027"/>
    </source>
</evidence>
<evidence type="ECO:0000256" key="10">
    <source>
        <dbReference type="SAM" id="MobiDB-lite"/>
    </source>
</evidence>
<name>A0A3N2CWS0_9ACTN</name>
<feature type="region of interest" description="Disordered" evidence="10">
    <location>
        <begin position="500"/>
        <end position="524"/>
    </location>
</feature>
<feature type="signal peptide" evidence="11">
    <location>
        <begin position="1"/>
        <end position="21"/>
    </location>
</feature>
<keyword evidence="5" id="KW-0677">Repeat</keyword>
<sequence>MGLYVTAAALVLSATSLDAGAVASAVPAAAPGAAIATGDSFVPVAGPVFGDPTATRNEVVTRLLDNIGHTPAGATIRIVGYSFTLDDVATALLKAHARGVNVRIVLNGHSSAWSPAKRLIPVLGTDIDRRSFIVLTRGSARGSSGVNHQKSWTFSQVGRTPHVVMVGSTNLTGYGTTVQYSDMYVHTNRADVFGAYTGVFAAQMRDAPLPSPFVSTRFEKGGAYFFPAPGTTETTDPARQRIASLPDDASTTIAVAQYAWHDTRGVWLARALAAKKAAGATVVVVAGESVGAGVEGILRRAGIPIHSGVYADGTRIHTKLMFASYRTSTGQHTSIWTGSDNWADQSLRNDDTILQVDDDAAGYNQYVAFFNKLTRTTGAAPMSPVAVVEPPAVVTIRSATHSVGEDAGTVPLTVTREGNTRIAASARYALSSGTAVQGNDVVLAPGTVSFAPGETSKTLPLRIVGDVAPEAAETAGVVLSAPGRGVTLGATTRAEVVIEPSDQRPDAQVSTAPGSGYAGSNVYNSTGAGQARSLNARRNQARSFYARFQNDGNVTNTFSLTGSAAPRGATVRYYRGGRNVTAAMQSAAGLQVTLTSGALTTVRVSVHAHRNAKVRSLKPATVSARWTGDGTRTDVAKVVVRVVR</sequence>
<dbReference type="GO" id="GO:0016891">
    <property type="term" value="F:RNA endonuclease activity producing 5'-phosphomonoesters, hydrolytic mechanism"/>
    <property type="evidence" value="ECO:0007669"/>
    <property type="project" value="TreeGrafter"/>
</dbReference>
<evidence type="ECO:0000256" key="4">
    <source>
        <dbReference type="ARBA" id="ARBA00022729"/>
    </source>
</evidence>
<organism evidence="13 14">
    <name type="scientific">Nocardioides aurantiacus</name>
    <dbReference type="NCBI Taxonomy" id="86796"/>
    <lineage>
        <taxon>Bacteria</taxon>
        <taxon>Bacillati</taxon>
        <taxon>Actinomycetota</taxon>
        <taxon>Actinomycetes</taxon>
        <taxon>Propionibacteriales</taxon>
        <taxon>Nocardioidaceae</taxon>
        <taxon>Nocardioides</taxon>
    </lineage>
</organism>
<feature type="domain" description="Calx-beta" evidence="12">
    <location>
        <begin position="383"/>
        <end position="480"/>
    </location>
</feature>
<evidence type="ECO:0000256" key="2">
    <source>
        <dbReference type="ARBA" id="ARBA00008664"/>
    </source>
</evidence>
<dbReference type="Pfam" id="PF13091">
    <property type="entry name" value="PLDc_2"/>
    <property type="match status" value="1"/>
</dbReference>
<keyword evidence="4 11" id="KW-0732">Signal</keyword>
<dbReference type="EC" id="3.1.4.4" evidence="3"/>
<evidence type="ECO:0000256" key="1">
    <source>
        <dbReference type="ARBA" id="ARBA00000798"/>
    </source>
</evidence>
<reference evidence="13 14" key="1">
    <citation type="submission" date="2018-11" db="EMBL/GenBank/DDBJ databases">
        <title>Sequencing the genomes of 1000 actinobacteria strains.</title>
        <authorList>
            <person name="Klenk H.-P."/>
        </authorList>
    </citation>
    <scope>NUCLEOTIDE SEQUENCE [LARGE SCALE GENOMIC DNA]</scope>
    <source>
        <strain evidence="13 14">DSM 12652</strain>
    </source>
</reference>
<evidence type="ECO:0000256" key="9">
    <source>
        <dbReference type="ARBA" id="ARBA00023098"/>
    </source>
</evidence>
<dbReference type="Proteomes" id="UP000281738">
    <property type="component" value="Unassembled WGS sequence"/>
</dbReference>
<dbReference type="SMART" id="SM00237">
    <property type="entry name" value="Calx_beta"/>
    <property type="match status" value="1"/>
</dbReference>
<gene>
    <name evidence="13" type="ORF">EDD33_2737</name>
</gene>
<keyword evidence="7" id="KW-0106">Calcium</keyword>
<dbReference type="SUPFAM" id="SSF56024">
    <property type="entry name" value="Phospholipase D/nuclease"/>
    <property type="match status" value="2"/>
</dbReference>
<comment type="catalytic activity">
    <reaction evidence="1">
        <text>a 1,2-diacyl-sn-glycero-3-phosphocholine + H2O = a 1,2-diacyl-sn-glycero-3-phosphate + choline + H(+)</text>
        <dbReference type="Rhea" id="RHEA:14445"/>
        <dbReference type="ChEBI" id="CHEBI:15354"/>
        <dbReference type="ChEBI" id="CHEBI:15377"/>
        <dbReference type="ChEBI" id="CHEBI:15378"/>
        <dbReference type="ChEBI" id="CHEBI:57643"/>
        <dbReference type="ChEBI" id="CHEBI:58608"/>
        <dbReference type="EC" id="3.1.4.4"/>
    </reaction>
</comment>
<dbReference type="GO" id="GO:0016020">
    <property type="term" value="C:membrane"/>
    <property type="evidence" value="ECO:0007669"/>
    <property type="project" value="InterPro"/>
</dbReference>
<dbReference type="SUPFAM" id="SSF141072">
    <property type="entry name" value="CalX-like"/>
    <property type="match status" value="1"/>
</dbReference>
<dbReference type="InterPro" id="IPR038081">
    <property type="entry name" value="CalX-like_sf"/>
</dbReference>
<feature type="chain" id="PRO_5018164867" description="phospholipase D" evidence="11">
    <location>
        <begin position="22"/>
        <end position="644"/>
    </location>
</feature>
<dbReference type="InterPro" id="IPR051406">
    <property type="entry name" value="PLD_domain"/>
</dbReference>
<dbReference type="InterPro" id="IPR003644">
    <property type="entry name" value="Calx_beta"/>
</dbReference>
<evidence type="ECO:0000313" key="14">
    <source>
        <dbReference type="Proteomes" id="UP000281738"/>
    </source>
</evidence>
<dbReference type="InterPro" id="IPR025202">
    <property type="entry name" value="PLD-like_dom"/>
</dbReference>
<keyword evidence="14" id="KW-1185">Reference proteome</keyword>
<dbReference type="GO" id="GO:0007154">
    <property type="term" value="P:cell communication"/>
    <property type="evidence" value="ECO:0007669"/>
    <property type="project" value="InterPro"/>
</dbReference>
<dbReference type="EMBL" id="RKHO01000001">
    <property type="protein sequence ID" value="ROR91858.1"/>
    <property type="molecule type" value="Genomic_DNA"/>
</dbReference>
<dbReference type="Gene3D" id="3.30.870.10">
    <property type="entry name" value="Endonuclease Chain A"/>
    <property type="match status" value="2"/>
</dbReference>
<keyword evidence="8" id="KW-0442">Lipid degradation</keyword>
<evidence type="ECO:0000256" key="6">
    <source>
        <dbReference type="ARBA" id="ARBA00022801"/>
    </source>
</evidence>
<keyword evidence="9" id="KW-0443">Lipid metabolism</keyword>
<accession>A0A3N2CWS0</accession>
<proteinExistence type="inferred from homology"/>
<protein>
    <recommendedName>
        <fullName evidence="3">phospholipase D</fullName>
        <ecNumber evidence="3">3.1.4.4</ecNumber>
    </recommendedName>
</protein>
<evidence type="ECO:0000259" key="12">
    <source>
        <dbReference type="SMART" id="SM00237"/>
    </source>
</evidence>